<evidence type="ECO:0000313" key="1">
    <source>
        <dbReference type="EMBL" id="NHF63307.1"/>
    </source>
</evidence>
<comment type="caution">
    <text evidence="1">The sequence shown here is derived from an EMBL/GenBank/DDBJ whole genome shotgun (WGS) entry which is preliminary data.</text>
</comment>
<accession>A0A9E5JR35</accession>
<sequence length="308" mass="33844">MDLIQQNAGINRVYSSMRGELPPTGLLIREGFSYRALAAGTLASDRKALPRELRPPATRLMSSRGSALRFILTLIALVQTRRRAGAKAKLVEFGFEVAGHTSAWGWTDLIASDATNSNSGGVFLTARDKRARIVRNALLSLEEAGLVDIPGRPGERNRFEKFVLLNERGVEAIGEHEEYRVPTKAEPTFTFPAGLIANGWLHVLEDSEIAILLMVACAREGWRDGGLLVMPPEIRLQNYGIHRDIFSSARKTLVWFGLLNVEELGRHGDGRAENGDQLVHRLGLVPEGFESPAATVVMSALTAQLARR</sequence>
<dbReference type="RefSeq" id="WP_152583713.1">
    <property type="nucleotide sequence ID" value="NZ_JAVJPO010000010.1"/>
</dbReference>
<keyword evidence="2" id="KW-1185">Reference proteome</keyword>
<name>A0A9E5JR35_9MICO</name>
<evidence type="ECO:0000313" key="2">
    <source>
        <dbReference type="Proteomes" id="UP000818266"/>
    </source>
</evidence>
<dbReference type="EMBL" id="VIKT02000013">
    <property type="protein sequence ID" value="NHF63307.1"/>
    <property type="molecule type" value="Genomic_DNA"/>
</dbReference>
<reference evidence="1 2" key="1">
    <citation type="submission" date="2020-03" db="EMBL/GenBank/DDBJ databases">
        <title>Chryseoglobus sp. isolated from a deep-sea seamount.</title>
        <authorList>
            <person name="Zhang D.-C."/>
        </authorList>
    </citation>
    <scope>NUCLEOTIDE SEQUENCE [LARGE SCALE GENOMIC DNA]</scope>
    <source>
        <strain evidence="1 2">KN1116</strain>
    </source>
</reference>
<dbReference type="Proteomes" id="UP000818266">
    <property type="component" value="Unassembled WGS sequence"/>
</dbReference>
<dbReference type="OrthoDB" id="3336462at2"/>
<protein>
    <submittedName>
        <fullName evidence="1">Uncharacterized protein</fullName>
    </submittedName>
</protein>
<dbReference type="AlphaFoldDB" id="A0A9E5JR35"/>
<organism evidence="1 2">
    <name type="scientific">Microcella pacifica</name>
    <dbReference type="NCBI Taxonomy" id="2591847"/>
    <lineage>
        <taxon>Bacteria</taxon>
        <taxon>Bacillati</taxon>
        <taxon>Actinomycetota</taxon>
        <taxon>Actinomycetes</taxon>
        <taxon>Micrococcales</taxon>
        <taxon>Microbacteriaceae</taxon>
        <taxon>Microcella</taxon>
    </lineage>
</organism>
<proteinExistence type="predicted"/>
<gene>
    <name evidence="1" type="ORF">FK219_008645</name>
</gene>